<name>A0A4Z1IUI9_9HELO</name>
<dbReference type="OrthoDB" id="62952at2759"/>
<proteinExistence type="predicted"/>
<sequence>MPVTRSAHIKANNNRSRNIAKQVAAKRIVPKKAARKGIKINNKDIDSIPRPRLLDLPLEIRQLIYKYILVKENRVEIVSPLDTLSRSHPERRERQPPKGTTTLLEVNKAVHHDAAQIIISSLEFLLMPYIAWTNSH</sequence>
<dbReference type="Proteomes" id="UP000297452">
    <property type="component" value="Unassembled WGS sequence"/>
</dbReference>
<evidence type="ECO:0000313" key="1">
    <source>
        <dbReference type="EMBL" id="TGO65139.1"/>
    </source>
</evidence>
<keyword evidence="2" id="KW-1185">Reference proteome</keyword>
<dbReference type="AlphaFoldDB" id="A0A4Z1IUI9"/>
<dbReference type="EMBL" id="PQXJ01000081">
    <property type="protein sequence ID" value="TGO65139.1"/>
    <property type="molecule type" value="Genomic_DNA"/>
</dbReference>
<accession>A0A4Z1IUI9</accession>
<gene>
    <name evidence="1" type="ORF">BOTNAR_0081g00140</name>
</gene>
<organism evidence="1 2">
    <name type="scientific">Botryotinia narcissicola</name>
    <dbReference type="NCBI Taxonomy" id="278944"/>
    <lineage>
        <taxon>Eukaryota</taxon>
        <taxon>Fungi</taxon>
        <taxon>Dikarya</taxon>
        <taxon>Ascomycota</taxon>
        <taxon>Pezizomycotina</taxon>
        <taxon>Leotiomycetes</taxon>
        <taxon>Helotiales</taxon>
        <taxon>Sclerotiniaceae</taxon>
        <taxon>Botryotinia</taxon>
    </lineage>
</organism>
<evidence type="ECO:0008006" key="3">
    <source>
        <dbReference type="Google" id="ProtNLM"/>
    </source>
</evidence>
<comment type="caution">
    <text evidence="1">The sequence shown here is derived from an EMBL/GenBank/DDBJ whole genome shotgun (WGS) entry which is preliminary data.</text>
</comment>
<reference evidence="1 2" key="1">
    <citation type="submission" date="2017-12" db="EMBL/GenBank/DDBJ databases">
        <title>Comparative genomics of Botrytis spp.</title>
        <authorList>
            <person name="Valero-Jimenez C.A."/>
            <person name="Tapia P."/>
            <person name="Veloso J."/>
            <person name="Silva-Moreno E."/>
            <person name="Staats M."/>
            <person name="Valdes J.H."/>
            <person name="Van Kan J.A.L."/>
        </authorList>
    </citation>
    <scope>NUCLEOTIDE SEQUENCE [LARGE SCALE GENOMIC DNA]</scope>
    <source>
        <strain evidence="1 2">MUCL2120</strain>
    </source>
</reference>
<protein>
    <recommendedName>
        <fullName evidence="3">F-box domain-containing protein</fullName>
    </recommendedName>
</protein>
<evidence type="ECO:0000313" key="2">
    <source>
        <dbReference type="Proteomes" id="UP000297452"/>
    </source>
</evidence>